<evidence type="ECO:0000259" key="10">
    <source>
        <dbReference type="Pfam" id="PF02108"/>
    </source>
</evidence>
<dbReference type="RefSeq" id="WP_348769474.1">
    <property type="nucleotide sequence ID" value="NZ_CP135018.1"/>
</dbReference>
<name>A0AAU6W4X5_9GAMM</name>
<evidence type="ECO:0000256" key="3">
    <source>
        <dbReference type="ARBA" id="ARBA00006602"/>
    </source>
</evidence>
<evidence type="ECO:0000313" key="11">
    <source>
        <dbReference type="EMBL" id="XAJ80941.1"/>
    </source>
</evidence>
<comment type="similarity">
    <text evidence="3">Belongs to the FliH family.</text>
</comment>
<organism evidence="11">
    <name type="scientific">Buchnera aphidicola</name>
    <name type="common">Aphis aurantii</name>
    <dbReference type="NCBI Taxonomy" id="1470492"/>
    <lineage>
        <taxon>Bacteria</taxon>
        <taxon>Pseudomonadati</taxon>
        <taxon>Pseudomonadota</taxon>
        <taxon>Gammaproteobacteria</taxon>
        <taxon>Enterobacterales</taxon>
        <taxon>Erwiniaceae</taxon>
        <taxon>Buchnera</taxon>
    </lineage>
</organism>
<dbReference type="PANTHER" id="PTHR34982:SF1">
    <property type="entry name" value="FLAGELLAR ASSEMBLY PROTEIN FLIH"/>
    <property type="match status" value="1"/>
</dbReference>
<dbReference type="PRINTS" id="PR01003">
    <property type="entry name" value="FLGFLIH"/>
</dbReference>
<keyword evidence="9" id="KW-1006">Bacterial flagellum protein export</keyword>
<comment type="subcellular location">
    <subcellularLocation>
        <location evidence="2">Cytoplasm</location>
    </subcellularLocation>
</comment>
<gene>
    <name evidence="11" type="ORF">RJT31_00380</name>
</gene>
<evidence type="ECO:0000256" key="1">
    <source>
        <dbReference type="ARBA" id="ARBA00003041"/>
    </source>
</evidence>
<dbReference type="PANTHER" id="PTHR34982">
    <property type="entry name" value="YOP PROTEINS TRANSLOCATION PROTEIN L"/>
    <property type="match status" value="1"/>
</dbReference>
<comment type="function">
    <text evidence="1">Needed for flagellar regrowth and assembly.</text>
</comment>
<evidence type="ECO:0000256" key="4">
    <source>
        <dbReference type="ARBA" id="ARBA00016507"/>
    </source>
</evidence>
<reference evidence="11" key="1">
    <citation type="submission" date="2024-06" db="EMBL/GenBank/DDBJ databases">
        <title>Unveiling Genomic Reduction in Obligate Endosymbionts Buchnera of Aphids: Insights from Phylogenomic Comparative Analysis with Novel Genome Data and Co-obligate Endosymbionts.</title>
        <authorList>
            <person name="Lu C."/>
            <person name="Zou T."/>
            <person name="Liu Q."/>
            <person name="Huang X."/>
        </authorList>
    </citation>
    <scope>NUCLEOTIDE SEQUENCE</scope>
    <source>
        <strain evidence="11">Aphau13</strain>
    </source>
</reference>
<protein>
    <recommendedName>
        <fullName evidence="4">Flagellar assembly protein FliH</fullName>
    </recommendedName>
</protein>
<keyword evidence="5" id="KW-0813">Transport</keyword>
<sequence>MSNLDKIDKKNEWKKWYPEEVFLRNVTKNYNVFWNRMLLKETDFFSAKKNNQLKQSVELQAKTINDDKSYFLNIKKKLKEEEEKYIVLNNDLKNLCLNFESSLLLFEKTLLSRLLKTVLIVSSYIIGEKISINEPILLKKINQIIKSNNLFLKKPQLIVHPTNKKILEKFLKKSKNNKWELVLDKNVEINSFKIQSDYNNIDATIYARWKEVYRVILEEEKHS</sequence>
<dbReference type="GO" id="GO:0005829">
    <property type="term" value="C:cytosol"/>
    <property type="evidence" value="ECO:0007669"/>
    <property type="project" value="TreeGrafter"/>
</dbReference>
<keyword evidence="8" id="KW-0653">Protein transport</keyword>
<evidence type="ECO:0000256" key="5">
    <source>
        <dbReference type="ARBA" id="ARBA00022448"/>
    </source>
</evidence>
<dbReference type="InterPro" id="IPR018035">
    <property type="entry name" value="Flagellar_FliH/T3SS_HrpE"/>
</dbReference>
<evidence type="ECO:0000256" key="6">
    <source>
        <dbReference type="ARBA" id="ARBA00022490"/>
    </source>
</evidence>
<dbReference type="EMBL" id="CP135018">
    <property type="protein sequence ID" value="XAJ80941.1"/>
    <property type="molecule type" value="Genomic_DNA"/>
</dbReference>
<dbReference type="GO" id="GO:0015031">
    <property type="term" value="P:protein transport"/>
    <property type="evidence" value="ECO:0007669"/>
    <property type="project" value="UniProtKB-KW"/>
</dbReference>
<accession>A0AAU6W4X5</accession>
<dbReference type="GO" id="GO:0071973">
    <property type="term" value="P:bacterial-type flagellum-dependent cell motility"/>
    <property type="evidence" value="ECO:0007669"/>
    <property type="project" value="InterPro"/>
</dbReference>
<evidence type="ECO:0000256" key="8">
    <source>
        <dbReference type="ARBA" id="ARBA00022927"/>
    </source>
</evidence>
<dbReference type="GO" id="GO:0009288">
    <property type="term" value="C:bacterial-type flagellum"/>
    <property type="evidence" value="ECO:0007669"/>
    <property type="project" value="InterPro"/>
</dbReference>
<feature type="domain" description="Flagellar assembly protein FliH/Type III secretion system HrpE" evidence="10">
    <location>
        <begin position="90"/>
        <end position="212"/>
    </location>
</feature>
<evidence type="ECO:0000256" key="7">
    <source>
        <dbReference type="ARBA" id="ARBA00022795"/>
    </source>
</evidence>
<dbReference type="AlphaFoldDB" id="A0AAU6W4X5"/>
<evidence type="ECO:0000256" key="9">
    <source>
        <dbReference type="ARBA" id="ARBA00023225"/>
    </source>
</evidence>
<dbReference type="InterPro" id="IPR051472">
    <property type="entry name" value="T3SS_Stator/FliH"/>
</dbReference>
<dbReference type="GO" id="GO:0044781">
    <property type="term" value="P:bacterial-type flagellum organization"/>
    <property type="evidence" value="ECO:0007669"/>
    <property type="project" value="UniProtKB-KW"/>
</dbReference>
<keyword evidence="6" id="KW-0963">Cytoplasm</keyword>
<dbReference type="Pfam" id="PF02108">
    <property type="entry name" value="FliH"/>
    <property type="match status" value="1"/>
</dbReference>
<dbReference type="InterPro" id="IPR000563">
    <property type="entry name" value="Flag_FliH"/>
</dbReference>
<proteinExistence type="inferred from homology"/>
<keyword evidence="7" id="KW-1005">Bacterial flagellum biogenesis</keyword>
<dbReference type="GO" id="GO:0003774">
    <property type="term" value="F:cytoskeletal motor activity"/>
    <property type="evidence" value="ECO:0007669"/>
    <property type="project" value="InterPro"/>
</dbReference>
<evidence type="ECO:0000256" key="2">
    <source>
        <dbReference type="ARBA" id="ARBA00004496"/>
    </source>
</evidence>